<organism evidence="5 6">
    <name type="scientific">Pipistrellus kuhlii</name>
    <name type="common">Kuhl's pipistrelle</name>
    <dbReference type="NCBI Taxonomy" id="59472"/>
    <lineage>
        <taxon>Eukaryota</taxon>
        <taxon>Metazoa</taxon>
        <taxon>Chordata</taxon>
        <taxon>Craniata</taxon>
        <taxon>Vertebrata</taxon>
        <taxon>Euteleostomi</taxon>
        <taxon>Mammalia</taxon>
        <taxon>Eutheria</taxon>
        <taxon>Laurasiatheria</taxon>
        <taxon>Chiroptera</taxon>
        <taxon>Yangochiroptera</taxon>
        <taxon>Vespertilionidae</taxon>
        <taxon>Pipistrellus</taxon>
    </lineage>
</organism>
<dbReference type="Gene3D" id="3.40.50.300">
    <property type="entry name" value="P-loop containing nucleotide triphosphate hydrolases"/>
    <property type="match status" value="1"/>
</dbReference>
<keyword evidence="6" id="KW-1185">Reference proteome</keyword>
<evidence type="ECO:0000256" key="2">
    <source>
        <dbReference type="ARBA" id="ARBA00022741"/>
    </source>
</evidence>
<protein>
    <recommendedName>
        <fullName evidence="4">AIG1-type G domain-containing protein</fullName>
    </recommendedName>
</protein>
<dbReference type="Proteomes" id="UP000558488">
    <property type="component" value="Unassembled WGS sequence"/>
</dbReference>
<dbReference type="EMBL" id="JACAGB010000047">
    <property type="protein sequence ID" value="KAF6283920.1"/>
    <property type="molecule type" value="Genomic_DNA"/>
</dbReference>
<feature type="domain" description="AIG1-type G" evidence="4">
    <location>
        <begin position="31"/>
        <end position="68"/>
    </location>
</feature>
<dbReference type="SUPFAM" id="SSF52540">
    <property type="entry name" value="P-loop containing nucleoside triphosphate hydrolases"/>
    <property type="match status" value="1"/>
</dbReference>
<sequence>MAAQLDITPSNFSEPRTGHGFGNHNHRDSQLRLVLVGKTGAGKSATGKNILGKKAFYSGMVAKSITKED</sequence>
<dbReference type="InterPro" id="IPR027417">
    <property type="entry name" value="P-loop_NTPase"/>
</dbReference>
<evidence type="ECO:0000313" key="6">
    <source>
        <dbReference type="Proteomes" id="UP000558488"/>
    </source>
</evidence>
<accession>A0A7J7S658</accession>
<reference evidence="5 6" key="1">
    <citation type="journal article" date="2020" name="Nature">
        <title>Six reference-quality genomes reveal evolution of bat adaptations.</title>
        <authorList>
            <person name="Jebb D."/>
            <person name="Huang Z."/>
            <person name="Pippel M."/>
            <person name="Hughes G.M."/>
            <person name="Lavrichenko K."/>
            <person name="Devanna P."/>
            <person name="Winkler S."/>
            <person name="Jermiin L.S."/>
            <person name="Skirmuntt E.C."/>
            <person name="Katzourakis A."/>
            <person name="Burkitt-Gray L."/>
            <person name="Ray D.A."/>
            <person name="Sullivan K.A.M."/>
            <person name="Roscito J.G."/>
            <person name="Kirilenko B.M."/>
            <person name="Davalos L.M."/>
            <person name="Corthals A.P."/>
            <person name="Power M.L."/>
            <person name="Jones G."/>
            <person name="Ransome R.D."/>
            <person name="Dechmann D.K.N."/>
            <person name="Locatelli A.G."/>
            <person name="Puechmaille S.J."/>
            <person name="Fedrigo O."/>
            <person name="Jarvis E.D."/>
            <person name="Hiller M."/>
            <person name="Vernes S.C."/>
            <person name="Myers E.W."/>
            <person name="Teeling E.C."/>
        </authorList>
    </citation>
    <scope>NUCLEOTIDE SEQUENCE [LARGE SCALE GENOMIC DNA]</scope>
    <source>
        <strain evidence="5">MPipKuh1</strain>
        <tissue evidence="5">Flight muscle</tissue>
    </source>
</reference>
<name>A0A7J7S658_PIPKU</name>
<comment type="caution">
    <text evidence="5">The sequence shown here is derived from an EMBL/GenBank/DDBJ whole genome shotgun (WGS) entry which is preliminary data.</text>
</comment>
<comment type="similarity">
    <text evidence="1">Belongs to the TRAFAC class TrmE-Era-EngA-EngB-Septin-like GTPase superfamily. AIG1/Toc34/Toc159-like paraseptin GTPase family. IAN subfamily.</text>
</comment>
<keyword evidence="2" id="KW-0547">Nucleotide-binding</keyword>
<dbReference type="InterPro" id="IPR006703">
    <property type="entry name" value="G_AIG1"/>
</dbReference>
<proteinExistence type="inferred from homology"/>
<evidence type="ECO:0000256" key="3">
    <source>
        <dbReference type="SAM" id="MobiDB-lite"/>
    </source>
</evidence>
<dbReference type="Pfam" id="PF04548">
    <property type="entry name" value="AIG1"/>
    <property type="match status" value="1"/>
</dbReference>
<feature type="region of interest" description="Disordered" evidence="3">
    <location>
        <begin position="1"/>
        <end position="26"/>
    </location>
</feature>
<evidence type="ECO:0000256" key="1">
    <source>
        <dbReference type="ARBA" id="ARBA00008535"/>
    </source>
</evidence>
<evidence type="ECO:0000259" key="4">
    <source>
        <dbReference type="Pfam" id="PF04548"/>
    </source>
</evidence>
<dbReference type="AlphaFoldDB" id="A0A7J7S658"/>
<gene>
    <name evidence="5" type="ORF">mPipKuh1_005544</name>
</gene>
<dbReference type="GO" id="GO:0005525">
    <property type="term" value="F:GTP binding"/>
    <property type="evidence" value="ECO:0007669"/>
    <property type="project" value="InterPro"/>
</dbReference>
<evidence type="ECO:0000313" key="5">
    <source>
        <dbReference type="EMBL" id="KAF6283920.1"/>
    </source>
</evidence>